<reference evidence="6" key="2">
    <citation type="submission" date="2021-09" db="EMBL/GenBank/DDBJ databases">
        <authorList>
            <person name="Jia N."/>
            <person name="Wang J."/>
            <person name="Shi W."/>
            <person name="Du L."/>
            <person name="Sun Y."/>
            <person name="Zhan W."/>
            <person name="Jiang J."/>
            <person name="Wang Q."/>
            <person name="Zhang B."/>
            <person name="Ji P."/>
            <person name="Sakyi L.B."/>
            <person name="Cui X."/>
            <person name="Yuan T."/>
            <person name="Jiang B."/>
            <person name="Yang W."/>
            <person name="Lam T.T.-Y."/>
            <person name="Chang Q."/>
            <person name="Ding S."/>
            <person name="Wang X."/>
            <person name="Zhu J."/>
            <person name="Ruan X."/>
            <person name="Zhao L."/>
            <person name="Wei J."/>
            <person name="Que T."/>
            <person name="Du C."/>
            <person name="Cheng J."/>
            <person name="Dai P."/>
            <person name="Han X."/>
            <person name="Huang E."/>
            <person name="Gao Y."/>
            <person name="Liu J."/>
            <person name="Shao H."/>
            <person name="Ye R."/>
            <person name="Li L."/>
            <person name="Wei W."/>
            <person name="Wang X."/>
            <person name="Wang C."/>
            <person name="Huo Q."/>
            <person name="Li W."/>
            <person name="Guo W."/>
            <person name="Chen H."/>
            <person name="Chen S."/>
            <person name="Zhou L."/>
            <person name="Zhou L."/>
            <person name="Ni X."/>
            <person name="Tian J."/>
            <person name="Zhou Y."/>
            <person name="Sheng Y."/>
            <person name="Liu T."/>
            <person name="Pan Y."/>
            <person name="Xia L."/>
            <person name="Li J."/>
            <person name="Zhao F."/>
            <person name="Cao W."/>
        </authorList>
    </citation>
    <scope>NUCLEOTIDE SEQUENCE</scope>
    <source>
        <strain evidence="6">Rmic-2018</strain>
        <tissue evidence="6">Larvae</tissue>
    </source>
</reference>
<feature type="region of interest" description="Disordered" evidence="4">
    <location>
        <begin position="205"/>
        <end position="229"/>
    </location>
</feature>
<dbReference type="Gene3D" id="3.30.70.330">
    <property type="match status" value="1"/>
</dbReference>
<dbReference type="InterPro" id="IPR012677">
    <property type="entry name" value="Nucleotide-bd_a/b_plait_sf"/>
</dbReference>
<dbReference type="GO" id="GO:0043565">
    <property type="term" value="F:sequence-specific DNA binding"/>
    <property type="evidence" value="ECO:0007669"/>
    <property type="project" value="TreeGrafter"/>
</dbReference>
<accession>A0A9J6E648</accession>
<dbReference type="SUPFAM" id="SSF54928">
    <property type="entry name" value="RNA-binding domain, RBD"/>
    <property type="match status" value="1"/>
</dbReference>
<evidence type="ECO:0000259" key="5">
    <source>
        <dbReference type="Pfam" id="PF00076"/>
    </source>
</evidence>
<feature type="compositionally biased region" description="Basic and acidic residues" evidence="4">
    <location>
        <begin position="96"/>
        <end position="116"/>
    </location>
</feature>
<gene>
    <name evidence="6" type="ORF">HPB51_001258</name>
</gene>
<dbReference type="EMBL" id="JABSTU010000005">
    <property type="protein sequence ID" value="KAH8029533.1"/>
    <property type="molecule type" value="Genomic_DNA"/>
</dbReference>
<feature type="compositionally biased region" description="Basic and acidic residues" evidence="4">
    <location>
        <begin position="207"/>
        <end position="222"/>
    </location>
</feature>
<reference evidence="6" key="1">
    <citation type="journal article" date="2020" name="Cell">
        <title>Large-Scale Comparative Analyses of Tick Genomes Elucidate Their Genetic Diversity and Vector Capacities.</title>
        <authorList>
            <consortium name="Tick Genome and Microbiome Consortium (TIGMIC)"/>
            <person name="Jia N."/>
            <person name="Wang J."/>
            <person name="Shi W."/>
            <person name="Du L."/>
            <person name="Sun Y."/>
            <person name="Zhan W."/>
            <person name="Jiang J.F."/>
            <person name="Wang Q."/>
            <person name="Zhang B."/>
            <person name="Ji P."/>
            <person name="Bell-Sakyi L."/>
            <person name="Cui X.M."/>
            <person name="Yuan T.T."/>
            <person name="Jiang B.G."/>
            <person name="Yang W.F."/>
            <person name="Lam T.T."/>
            <person name="Chang Q.C."/>
            <person name="Ding S.J."/>
            <person name="Wang X.J."/>
            <person name="Zhu J.G."/>
            <person name="Ruan X.D."/>
            <person name="Zhao L."/>
            <person name="Wei J.T."/>
            <person name="Ye R.Z."/>
            <person name="Que T.C."/>
            <person name="Du C.H."/>
            <person name="Zhou Y.H."/>
            <person name="Cheng J.X."/>
            <person name="Dai P.F."/>
            <person name="Guo W.B."/>
            <person name="Han X.H."/>
            <person name="Huang E.J."/>
            <person name="Li L.F."/>
            <person name="Wei W."/>
            <person name="Gao Y.C."/>
            <person name="Liu J.Z."/>
            <person name="Shao H.Z."/>
            <person name="Wang X."/>
            <person name="Wang C.C."/>
            <person name="Yang T.C."/>
            <person name="Huo Q.B."/>
            <person name="Li W."/>
            <person name="Chen H.Y."/>
            <person name="Chen S.E."/>
            <person name="Zhou L.G."/>
            <person name="Ni X.B."/>
            <person name="Tian J.H."/>
            <person name="Sheng Y."/>
            <person name="Liu T."/>
            <person name="Pan Y.S."/>
            <person name="Xia L.Y."/>
            <person name="Li J."/>
            <person name="Zhao F."/>
            <person name="Cao W.C."/>
        </authorList>
    </citation>
    <scope>NUCLEOTIDE SEQUENCE</scope>
    <source>
        <strain evidence="6">Rmic-2018</strain>
    </source>
</reference>
<dbReference type="GO" id="GO:0005634">
    <property type="term" value="C:nucleus"/>
    <property type="evidence" value="ECO:0007669"/>
    <property type="project" value="UniProtKB-SubCell"/>
</dbReference>
<keyword evidence="7" id="KW-1185">Reference proteome</keyword>
<evidence type="ECO:0000313" key="7">
    <source>
        <dbReference type="Proteomes" id="UP000821866"/>
    </source>
</evidence>
<sequence length="308" mass="34383">MRNLWVSGLANTTRAADLKALFGKHGKVVSAKIVTNAKSPGARSRARRRLAQVGSQDDRSGHRRRGYEDHGLPPRKAKSQPSRQSQRLRRQAAKKAAAEKKAAADTKEKKEDKGEKAEEEEAAEEAAEEKEGDEEEEGDEDEKGKERKHRDDKERRRSRSHSRERFARRRFFRPFIRGFRAVRGFRRPFLRRPFFRGPFRGRMAGGDYRESREPFRRNEDAGSFRPARAGTSAARRGLSASSVKGSACVWNVRSWNASGWNSCGLSARSSDSSGNASSASAKNCANERLGAQLILAEAVPQTPSCGVQ</sequence>
<proteinExistence type="predicted"/>
<dbReference type="VEuPathDB" id="VectorBase:LOC119163833"/>
<feature type="compositionally biased region" description="Basic and acidic residues" evidence="4">
    <location>
        <begin position="56"/>
        <end position="72"/>
    </location>
</feature>
<feature type="compositionally biased region" description="Acidic residues" evidence="4">
    <location>
        <begin position="117"/>
        <end position="141"/>
    </location>
</feature>
<dbReference type="PANTHER" id="PTHR15683:SF8">
    <property type="entry name" value="SCAFFOLD ATTACHMENT FACTOR B, ISOFORM B"/>
    <property type="match status" value="1"/>
</dbReference>
<keyword evidence="2" id="KW-0694">RNA-binding</keyword>
<dbReference type="InterPro" id="IPR000504">
    <property type="entry name" value="RRM_dom"/>
</dbReference>
<evidence type="ECO:0000313" key="6">
    <source>
        <dbReference type="EMBL" id="KAH8029533.1"/>
    </source>
</evidence>
<name>A0A9J6E648_RHIMP</name>
<protein>
    <recommendedName>
        <fullName evidence="5">RRM domain-containing protein</fullName>
    </recommendedName>
</protein>
<dbReference type="InterPro" id="IPR035979">
    <property type="entry name" value="RBD_domain_sf"/>
</dbReference>
<feature type="compositionally biased region" description="Basic and acidic residues" evidence="4">
    <location>
        <begin position="142"/>
        <end position="163"/>
    </location>
</feature>
<evidence type="ECO:0000256" key="2">
    <source>
        <dbReference type="ARBA" id="ARBA00022884"/>
    </source>
</evidence>
<dbReference type="GO" id="GO:0050684">
    <property type="term" value="P:regulation of mRNA processing"/>
    <property type="evidence" value="ECO:0007669"/>
    <property type="project" value="TreeGrafter"/>
</dbReference>
<feature type="region of interest" description="Disordered" evidence="4">
    <location>
        <begin position="37"/>
        <end position="163"/>
    </location>
</feature>
<feature type="domain" description="RRM" evidence="5">
    <location>
        <begin position="4"/>
        <end position="38"/>
    </location>
</feature>
<dbReference type="GO" id="GO:0003723">
    <property type="term" value="F:RNA binding"/>
    <property type="evidence" value="ECO:0007669"/>
    <property type="project" value="UniProtKB-KW"/>
</dbReference>
<comment type="caution">
    <text evidence="6">The sequence shown here is derived from an EMBL/GenBank/DDBJ whole genome shotgun (WGS) entry which is preliminary data.</text>
</comment>
<comment type="subcellular location">
    <subcellularLocation>
        <location evidence="1">Nucleus</location>
    </subcellularLocation>
</comment>
<evidence type="ECO:0000256" key="1">
    <source>
        <dbReference type="ARBA" id="ARBA00004123"/>
    </source>
</evidence>
<dbReference type="PANTHER" id="PTHR15683">
    <property type="entry name" value="SCAFFOLD ATTACHMENT FACTOR B-RELATED"/>
    <property type="match status" value="1"/>
</dbReference>
<dbReference type="GO" id="GO:0006357">
    <property type="term" value="P:regulation of transcription by RNA polymerase II"/>
    <property type="evidence" value="ECO:0007669"/>
    <property type="project" value="TreeGrafter"/>
</dbReference>
<dbReference type="Proteomes" id="UP000821866">
    <property type="component" value="Chromosome 3"/>
</dbReference>
<dbReference type="InterPro" id="IPR051738">
    <property type="entry name" value="SAF_Modulators"/>
</dbReference>
<dbReference type="Pfam" id="PF00076">
    <property type="entry name" value="RRM_1"/>
    <property type="match status" value="1"/>
</dbReference>
<organism evidence="6 7">
    <name type="scientific">Rhipicephalus microplus</name>
    <name type="common">Cattle tick</name>
    <name type="synonym">Boophilus microplus</name>
    <dbReference type="NCBI Taxonomy" id="6941"/>
    <lineage>
        <taxon>Eukaryota</taxon>
        <taxon>Metazoa</taxon>
        <taxon>Ecdysozoa</taxon>
        <taxon>Arthropoda</taxon>
        <taxon>Chelicerata</taxon>
        <taxon>Arachnida</taxon>
        <taxon>Acari</taxon>
        <taxon>Parasitiformes</taxon>
        <taxon>Ixodida</taxon>
        <taxon>Ixodoidea</taxon>
        <taxon>Ixodidae</taxon>
        <taxon>Rhipicephalinae</taxon>
        <taxon>Rhipicephalus</taxon>
        <taxon>Boophilus</taxon>
    </lineage>
</organism>
<evidence type="ECO:0000256" key="4">
    <source>
        <dbReference type="SAM" id="MobiDB-lite"/>
    </source>
</evidence>
<evidence type="ECO:0000256" key="3">
    <source>
        <dbReference type="ARBA" id="ARBA00023242"/>
    </source>
</evidence>
<keyword evidence="3" id="KW-0539">Nucleus</keyword>
<dbReference type="AlphaFoldDB" id="A0A9J6E648"/>